<sequence length="277" mass="30431">MKIIHLVLISLFAMTHLAGCSNAVTYHHSERNSIALETRATDPQQPVQGNIGIKTRTIVVTPKVDKQSGKSTNVVSDFELKRKPNESWYKFGTTEISSTFMTGKAATLASTQSILAVKGGLGSDTLGEFNVRKKSIAQSIYQTLNTMKEDETAKSLSKRLDDLSKLLPDVSKIKFYSFTMDAKGNATGIKDNKISSLPSTFKGVLRYITDIEGSLIVLDEMLVNRAMTYNRQPIDKNTLDSLIKEKASLIKERETFATTIGNSPAIDAAAEYILGQL</sequence>
<reference evidence="3" key="1">
    <citation type="submission" date="2019-07" db="EMBL/GenBank/DDBJ databases">
        <title>Shewanella sp. YLB-08 draft genomic sequence.</title>
        <authorList>
            <person name="Yu L."/>
        </authorList>
    </citation>
    <scope>NUCLEOTIDE SEQUENCE [LARGE SCALE GENOMIC DNA]</scope>
    <source>
        <strain evidence="3">JCM 20706</strain>
    </source>
</reference>
<feature type="signal peptide" evidence="1">
    <location>
        <begin position="1"/>
        <end position="18"/>
    </location>
</feature>
<accession>A0A553JSN0</accession>
<name>A0A553JSN0_SHEHA</name>
<comment type="caution">
    <text evidence="2">The sequence shown here is derived from an EMBL/GenBank/DDBJ whole genome shotgun (WGS) entry which is preliminary data.</text>
</comment>
<evidence type="ECO:0000256" key="1">
    <source>
        <dbReference type="SAM" id="SignalP"/>
    </source>
</evidence>
<proteinExistence type="predicted"/>
<gene>
    <name evidence="2" type="ORF">FN961_04840</name>
</gene>
<keyword evidence="1" id="KW-0732">Signal</keyword>
<dbReference type="OrthoDB" id="7062631at2"/>
<evidence type="ECO:0000313" key="3">
    <source>
        <dbReference type="Proteomes" id="UP000318126"/>
    </source>
</evidence>
<dbReference type="Proteomes" id="UP000318126">
    <property type="component" value="Unassembled WGS sequence"/>
</dbReference>
<feature type="chain" id="PRO_5021754083" evidence="1">
    <location>
        <begin position="19"/>
        <end position="277"/>
    </location>
</feature>
<keyword evidence="3" id="KW-1185">Reference proteome</keyword>
<dbReference type="RefSeq" id="WP_143563423.1">
    <property type="nucleotide sequence ID" value="NZ_BMPL01000009.1"/>
</dbReference>
<organism evidence="2 3">
    <name type="scientific">Shewanella hanedai</name>
    <name type="common">Alteromonas hanedai</name>
    <dbReference type="NCBI Taxonomy" id="25"/>
    <lineage>
        <taxon>Bacteria</taxon>
        <taxon>Pseudomonadati</taxon>
        <taxon>Pseudomonadota</taxon>
        <taxon>Gammaproteobacteria</taxon>
        <taxon>Alteromonadales</taxon>
        <taxon>Shewanellaceae</taxon>
        <taxon>Shewanella</taxon>
    </lineage>
</organism>
<dbReference type="AlphaFoldDB" id="A0A553JSN0"/>
<protein>
    <submittedName>
        <fullName evidence="2">Uncharacterized protein</fullName>
    </submittedName>
</protein>
<evidence type="ECO:0000313" key="2">
    <source>
        <dbReference type="EMBL" id="TRY15391.1"/>
    </source>
</evidence>
<dbReference type="EMBL" id="VKGK01000004">
    <property type="protein sequence ID" value="TRY15391.1"/>
    <property type="molecule type" value="Genomic_DNA"/>
</dbReference>